<dbReference type="GO" id="GO:0005524">
    <property type="term" value="F:ATP binding"/>
    <property type="evidence" value="ECO:0007669"/>
    <property type="project" value="UniProtKB-KW"/>
</dbReference>
<dbReference type="InterPro" id="IPR011335">
    <property type="entry name" value="Restrct_endonuc-II-like"/>
</dbReference>
<feature type="non-terminal residue" evidence="7">
    <location>
        <position position="1"/>
    </location>
</feature>
<sequence>LECMFAHTRSTSANGISAIQQGDKHKKFVYSHPKLKKLEEVVIEHFKSWNAENTSEKKRDETRVMIFSSFRDSVQEIAEMLSQHQPIIRVMTFVGHASGKSTKGFTQKEQLEIYNQSQSNKRSIYKAISGNRQVLRFYQRSPRMVPDGINPKLHKMFITHGVYEPEKPSRNLQRKSSIFSYRDGMRQSSLKKDWFLSEEEFKLWNRLYRLRDSDEIKEITLPQVQFSSLQNEENKPTQESTTGIHQLSLSEWRLWQDHPLPTHQIDHSDRCRHFIGLMQMIEGMRHEEGECSYELEVESYLQMEDVTSTFIAPRNESNNLPNDTFITHKKSSFIKNINQGSSSLVIESDEECAEIFKQTHIKPTKIVSLKKKVSKEIKKDQLKKENNHGIIDSLDTDRNSTVENIFQEDLPNDKRTSDTDEIAATCTINENVIKEPCVLLTECQFTNKSTSSLAGNVLDSGYNSFSDEKSVSSNLFLPFEEELYIVRTDDQFYNCHSLTKEVLANVERFLSHSPPPLSGLSDLEYEIAKGTALENLLFLPCAEHLQSDKCTCLMSRSAVNSQQNLELNSLKCINYPSEKSCLYDIPNDNISDEPSLCDCDVHKHNQNENLVPNNRVQIHRGPAQNLVGENNHDVGNSDLPVLSTDQDESLLLFEDVNTEFDDVSLSPLNSKSKSLRVSDKTAISEMPLVSQFLISDELLLDNNSELQDQITCDANSFKSRDDQRGVQEEKVKNHEDIFDCSRDLFSVTFDLGFCSPDSDDEILEHTSDSNRPLDDLYGRYLEIKEISDANYVWNQALIPRDHSKNFTSGTVIIPSNEDMQNPNYVHLPLSAAKNEELLSPGYSQFSLPVQEKVMSTPLSKSNTLNSFSKIRKEILKTPDSNKEKVNLQRFKEALNSTFDYSEFSLEKSKSSGQIYLHKSCHSVEDGQLLTSNESEDDEIFRRKVKKARGNILNSPEDQKNSEVDSPLHAVKKRRFPINRSELSSSDESENFSKPCSQLEDFKVCNRNARRGIKVPKRQSHLKHVARKFLDDEAELSEEDAEYVSSDENDESENEQDSSLLDFLNDETQLSQAINDSEMRAIYMKSLRSPMMNNKYKMIHKTHKNINIFSQIPEQDETYLEDSFCVDEEESYKGQSSEEEVCVDFNLITDDCFASRSKKYKTRRAVMLKQMMEQNCAHSKKKLSRIILPDDSSEEENNVNDKRESNIAVNPSTVKKNKQQDHCLNSVPSGSSLQSKVHSSPRVNPLAKQSKQTSLNLKDTISEVSDFKPQNHNEVQSTTPPFTTVDSQKDCRKFPVPQKDGSALEDSSTSVASCSKSRPHLAGTHTSLRLPQEGKGTCILVGGHEITSGLEVISSLRAIHGLQVEVCPLNGCDYIVSNRMVVERRSQSEMLNSANKNKFIEQIQHLQSMFERICVIVEKDREKTGDTSRMFRRTKSYDSLLTTLIGAGIRILFSSCQEETADLLKELSLVEQRKNVGIHVPTVVNSNKSEALRFYLSIPNISYVTALNMCHQFSSVKRMANSSLQEISMYAQVTHQKAEEIYRYIHYVFDIQMLPNDLNQDRLKSDA</sequence>
<dbReference type="Pfam" id="PF02732">
    <property type="entry name" value="ERCC4"/>
    <property type="match status" value="1"/>
</dbReference>
<dbReference type="GO" id="GO:0004518">
    <property type="term" value="F:nuclease activity"/>
    <property type="evidence" value="ECO:0007669"/>
    <property type="project" value="InterPro"/>
</dbReference>
<dbReference type="GO" id="GO:0016787">
    <property type="term" value="F:hydrolase activity"/>
    <property type="evidence" value="ECO:0007669"/>
    <property type="project" value="UniProtKB-KW"/>
</dbReference>
<feature type="domain" description="ERCC4" evidence="6">
    <location>
        <begin position="1337"/>
        <end position="1420"/>
    </location>
</feature>
<dbReference type="SUPFAM" id="SSF47781">
    <property type="entry name" value="RuvA domain 2-like"/>
    <property type="match status" value="1"/>
</dbReference>
<accession>A0A2J8V9P3</accession>
<comment type="caution">
    <text evidence="7">The sequence shown here is derived from an EMBL/GenBank/DDBJ whole genome shotgun (WGS) entry which is preliminary data.</text>
</comment>
<evidence type="ECO:0000256" key="4">
    <source>
        <dbReference type="ARBA" id="ARBA00022840"/>
    </source>
</evidence>
<keyword evidence="1" id="KW-0547">Nucleotide-binding</keyword>
<dbReference type="Pfam" id="PF16783">
    <property type="entry name" value="FANCM-MHF_bd"/>
    <property type="match status" value="1"/>
</dbReference>
<keyword evidence="2" id="KW-0378">Hydrolase</keyword>
<proteinExistence type="predicted"/>
<keyword evidence="4" id="KW-0067">ATP-binding</keyword>
<dbReference type="SMART" id="SM00891">
    <property type="entry name" value="ERCC4"/>
    <property type="match status" value="1"/>
</dbReference>
<gene>
    <name evidence="7" type="ORF">CR201_G0020876</name>
</gene>
<dbReference type="InterPro" id="IPR010994">
    <property type="entry name" value="RuvA_2-like"/>
</dbReference>
<feature type="region of interest" description="Disordered" evidence="5">
    <location>
        <begin position="1270"/>
        <end position="1321"/>
    </location>
</feature>
<evidence type="ECO:0000256" key="3">
    <source>
        <dbReference type="ARBA" id="ARBA00022806"/>
    </source>
</evidence>
<dbReference type="SUPFAM" id="SSF52980">
    <property type="entry name" value="Restriction endonuclease-like"/>
    <property type="match status" value="1"/>
</dbReference>
<feature type="region of interest" description="Disordered" evidence="5">
    <location>
        <begin position="950"/>
        <end position="991"/>
    </location>
</feature>
<feature type="compositionally biased region" description="Acidic residues" evidence="5">
    <location>
        <begin position="1035"/>
        <end position="1055"/>
    </location>
</feature>
<dbReference type="PANTHER" id="PTHR14025">
    <property type="entry name" value="FANCONI ANEMIA GROUP M FANCM FAMILY MEMBER"/>
    <property type="match status" value="1"/>
</dbReference>
<dbReference type="InterPro" id="IPR047418">
    <property type="entry name" value="XPF_nuclease_FANCM"/>
</dbReference>
<feature type="compositionally biased region" description="Polar residues" evidence="5">
    <location>
        <begin position="1271"/>
        <end position="1285"/>
    </location>
</feature>
<dbReference type="InterPro" id="IPR027417">
    <property type="entry name" value="P-loop_NTPase"/>
</dbReference>
<feature type="region of interest" description="Disordered" evidence="5">
    <location>
        <begin position="1186"/>
        <end position="1253"/>
    </location>
</feature>
<dbReference type="GO" id="GO:0000400">
    <property type="term" value="F:four-way junction DNA binding"/>
    <property type="evidence" value="ECO:0007669"/>
    <property type="project" value="TreeGrafter"/>
</dbReference>
<dbReference type="InterPro" id="IPR031879">
    <property type="entry name" value="FANCM-MHF-bd"/>
</dbReference>
<protein>
    <submittedName>
        <fullName evidence="7">FANCM isoform 6</fullName>
    </submittedName>
</protein>
<organism evidence="7">
    <name type="scientific">Pongo abelii</name>
    <name type="common">Sumatran orangutan</name>
    <name type="synonym">Pongo pygmaeus abelii</name>
    <dbReference type="NCBI Taxonomy" id="9601"/>
    <lineage>
        <taxon>Eukaryota</taxon>
        <taxon>Metazoa</taxon>
        <taxon>Chordata</taxon>
        <taxon>Craniata</taxon>
        <taxon>Vertebrata</taxon>
        <taxon>Euteleostomi</taxon>
        <taxon>Mammalia</taxon>
        <taxon>Eutheria</taxon>
        <taxon>Euarchontoglires</taxon>
        <taxon>Primates</taxon>
        <taxon>Haplorrhini</taxon>
        <taxon>Catarrhini</taxon>
        <taxon>Hominidae</taxon>
        <taxon>Pongo</taxon>
    </lineage>
</organism>
<dbReference type="CDD" id="cd20077">
    <property type="entry name" value="XPF_nuclease_FANCM"/>
    <property type="match status" value="1"/>
</dbReference>
<dbReference type="FunFam" id="1.10.150.20:FF:000048">
    <property type="entry name" value="Fanconi anemia, complementation group M"/>
    <property type="match status" value="1"/>
</dbReference>
<evidence type="ECO:0000256" key="5">
    <source>
        <dbReference type="SAM" id="MobiDB-lite"/>
    </source>
</evidence>
<dbReference type="GO" id="GO:0043138">
    <property type="term" value="F:3'-5' DNA helicase activity"/>
    <property type="evidence" value="ECO:0007669"/>
    <property type="project" value="TreeGrafter"/>
</dbReference>
<evidence type="ECO:0000256" key="1">
    <source>
        <dbReference type="ARBA" id="ARBA00022741"/>
    </source>
</evidence>
<dbReference type="InterPro" id="IPR006166">
    <property type="entry name" value="ERCC4_domain"/>
</dbReference>
<name>A0A2J8V9P3_PONAB</name>
<dbReference type="Gene3D" id="1.10.150.20">
    <property type="entry name" value="5' to 3' exonuclease, C-terminal subdomain"/>
    <property type="match status" value="1"/>
</dbReference>
<evidence type="ECO:0000313" key="7">
    <source>
        <dbReference type="EMBL" id="PNJ54229.1"/>
    </source>
</evidence>
<feature type="compositionally biased region" description="Polar residues" evidence="5">
    <location>
        <begin position="1221"/>
        <end position="1253"/>
    </location>
</feature>
<dbReference type="EMBL" id="NDHI03003427">
    <property type="protein sequence ID" value="PNJ54229.1"/>
    <property type="molecule type" value="Genomic_DNA"/>
</dbReference>
<dbReference type="Gene3D" id="3.40.50.10130">
    <property type="match status" value="1"/>
</dbReference>
<feature type="compositionally biased region" description="Polar residues" evidence="5">
    <location>
        <begin position="1304"/>
        <end position="1315"/>
    </location>
</feature>
<dbReference type="PANTHER" id="PTHR14025:SF20">
    <property type="entry name" value="FANCONI ANEMIA GROUP M PROTEIN"/>
    <property type="match status" value="1"/>
</dbReference>
<feature type="region of interest" description="Disordered" evidence="5">
    <location>
        <begin position="1035"/>
        <end position="1057"/>
    </location>
</feature>
<dbReference type="GO" id="GO:0036297">
    <property type="term" value="P:interstrand cross-link repair"/>
    <property type="evidence" value="ECO:0007669"/>
    <property type="project" value="TreeGrafter"/>
</dbReference>
<dbReference type="GO" id="GO:0009378">
    <property type="term" value="F:four-way junction helicase activity"/>
    <property type="evidence" value="ECO:0007669"/>
    <property type="project" value="TreeGrafter"/>
</dbReference>
<dbReference type="Gene3D" id="3.40.50.300">
    <property type="entry name" value="P-loop containing nucleotide triphosphate hydrolases"/>
    <property type="match status" value="1"/>
</dbReference>
<evidence type="ECO:0000256" key="2">
    <source>
        <dbReference type="ARBA" id="ARBA00022801"/>
    </source>
</evidence>
<keyword evidence="3" id="KW-0347">Helicase</keyword>
<dbReference type="FunFam" id="3.40.50.10130:FF:000004">
    <property type="entry name" value="Fanconi anemia, complementation group M"/>
    <property type="match status" value="1"/>
</dbReference>
<reference evidence="7" key="1">
    <citation type="submission" date="2017-12" db="EMBL/GenBank/DDBJ databases">
        <title>High-resolution comparative analysis of great ape genomes.</title>
        <authorList>
            <person name="Pollen A."/>
            <person name="Hastie A."/>
            <person name="Hormozdiari F."/>
            <person name="Dougherty M."/>
            <person name="Liu R."/>
            <person name="Chaisson M."/>
            <person name="Hoppe E."/>
            <person name="Hill C."/>
            <person name="Pang A."/>
            <person name="Hillier L."/>
            <person name="Baker C."/>
            <person name="Armstrong J."/>
            <person name="Shendure J."/>
            <person name="Paten B."/>
            <person name="Wilson R."/>
            <person name="Chao H."/>
            <person name="Schneider V."/>
            <person name="Ventura M."/>
            <person name="Kronenberg Z."/>
            <person name="Murali S."/>
            <person name="Gordon D."/>
            <person name="Cantsilieris S."/>
            <person name="Munson K."/>
            <person name="Nelson B."/>
            <person name="Raja A."/>
            <person name="Underwood J."/>
            <person name="Diekhans M."/>
            <person name="Fiddes I."/>
            <person name="Haussler D."/>
            <person name="Eichler E."/>
        </authorList>
    </citation>
    <scope>NUCLEOTIDE SEQUENCE [LARGE SCALE GENOMIC DNA]</scope>
    <source>
        <strain evidence="7">Susie</strain>
    </source>
</reference>
<evidence type="ECO:0000259" key="6">
    <source>
        <dbReference type="SMART" id="SM00891"/>
    </source>
</evidence>
<dbReference type="GO" id="GO:0045003">
    <property type="term" value="P:double-strand break repair via synthesis-dependent strand annealing"/>
    <property type="evidence" value="ECO:0007669"/>
    <property type="project" value="TreeGrafter"/>
</dbReference>